<dbReference type="InterPro" id="IPR051081">
    <property type="entry name" value="HTH_MetalResp_TranReg"/>
</dbReference>
<keyword evidence="2" id="KW-0238">DNA-binding</keyword>
<dbReference type="GO" id="GO:0003677">
    <property type="term" value="F:DNA binding"/>
    <property type="evidence" value="ECO:0007669"/>
    <property type="project" value="UniProtKB-KW"/>
</dbReference>
<dbReference type="CDD" id="cd00090">
    <property type="entry name" value="HTH_ARSR"/>
    <property type="match status" value="1"/>
</dbReference>
<sequence>MSENNQLRDVFDAIADPTRRQLIRLLAGAEEIPLHELTAKFQMGRTAVSKHLTILKEAGLVTDRKVGRETRFRLNASPLREVQDWVVFYSNFWSTNLSRLNRLLEEEEE</sequence>
<evidence type="ECO:0000259" key="4">
    <source>
        <dbReference type="PROSITE" id="PS50987"/>
    </source>
</evidence>
<dbReference type="PANTHER" id="PTHR33154:SF33">
    <property type="entry name" value="TRANSCRIPTIONAL REPRESSOR SDPR"/>
    <property type="match status" value="1"/>
</dbReference>
<reference evidence="5 6" key="1">
    <citation type="submission" date="2019-04" db="EMBL/GenBank/DDBJ databases">
        <title>Cohnella sp. nov., isolated from soil.</title>
        <authorList>
            <person name="Kim W."/>
        </authorList>
    </citation>
    <scope>NUCLEOTIDE SEQUENCE [LARGE SCALE GENOMIC DNA]</scope>
    <source>
        <strain evidence="5 6">CAU 1483</strain>
    </source>
</reference>
<dbReference type="InterPro" id="IPR036390">
    <property type="entry name" value="WH_DNA-bd_sf"/>
</dbReference>
<dbReference type="PRINTS" id="PR00778">
    <property type="entry name" value="HTHARSR"/>
</dbReference>
<dbReference type="AlphaFoldDB" id="A0A4V5LRK3"/>
<dbReference type="PANTHER" id="PTHR33154">
    <property type="entry name" value="TRANSCRIPTIONAL REGULATOR, ARSR FAMILY"/>
    <property type="match status" value="1"/>
</dbReference>
<dbReference type="InterPro" id="IPR036388">
    <property type="entry name" value="WH-like_DNA-bd_sf"/>
</dbReference>
<evidence type="ECO:0000256" key="2">
    <source>
        <dbReference type="ARBA" id="ARBA00023125"/>
    </source>
</evidence>
<gene>
    <name evidence="5" type="ORF">E5161_18575</name>
</gene>
<dbReference type="Proteomes" id="UP000309673">
    <property type="component" value="Unassembled WGS sequence"/>
</dbReference>
<name>A0A4V5LRK3_9BACL</name>
<comment type="caution">
    <text evidence="5">The sequence shown here is derived from an EMBL/GenBank/DDBJ whole genome shotgun (WGS) entry which is preliminary data.</text>
</comment>
<evidence type="ECO:0000256" key="1">
    <source>
        <dbReference type="ARBA" id="ARBA00023015"/>
    </source>
</evidence>
<evidence type="ECO:0000256" key="3">
    <source>
        <dbReference type="ARBA" id="ARBA00023163"/>
    </source>
</evidence>
<proteinExistence type="predicted"/>
<dbReference type="OrthoDB" id="9799175at2"/>
<dbReference type="Pfam" id="PF01022">
    <property type="entry name" value="HTH_5"/>
    <property type="match status" value="1"/>
</dbReference>
<keyword evidence="6" id="KW-1185">Reference proteome</keyword>
<dbReference type="Gene3D" id="1.10.10.10">
    <property type="entry name" value="Winged helix-like DNA-binding domain superfamily/Winged helix DNA-binding domain"/>
    <property type="match status" value="1"/>
</dbReference>
<keyword evidence="3" id="KW-0804">Transcription</keyword>
<evidence type="ECO:0000313" key="5">
    <source>
        <dbReference type="EMBL" id="TJY39579.1"/>
    </source>
</evidence>
<dbReference type="NCBIfam" id="NF033788">
    <property type="entry name" value="HTH_metalloreg"/>
    <property type="match status" value="1"/>
</dbReference>
<accession>A0A4V5LRK3</accession>
<evidence type="ECO:0000313" key="6">
    <source>
        <dbReference type="Proteomes" id="UP000309673"/>
    </source>
</evidence>
<dbReference type="RefSeq" id="WP_136779382.1">
    <property type="nucleotide sequence ID" value="NZ_SUPK01000010.1"/>
</dbReference>
<dbReference type="EMBL" id="SUPK01000010">
    <property type="protein sequence ID" value="TJY39579.1"/>
    <property type="molecule type" value="Genomic_DNA"/>
</dbReference>
<dbReference type="SUPFAM" id="SSF46785">
    <property type="entry name" value="Winged helix' DNA-binding domain"/>
    <property type="match status" value="1"/>
</dbReference>
<dbReference type="SMART" id="SM00418">
    <property type="entry name" value="HTH_ARSR"/>
    <property type="match status" value="1"/>
</dbReference>
<dbReference type="InterPro" id="IPR011991">
    <property type="entry name" value="ArsR-like_HTH"/>
</dbReference>
<keyword evidence="1" id="KW-0805">Transcription regulation</keyword>
<protein>
    <submittedName>
        <fullName evidence="5">Helix-turn-helix transcriptional regulator</fullName>
    </submittedName>
</protein>
<organism evidence="5 6">
    <name type="scientific">Cohnella pontilimi</name>
    <dbReference type="NCBI Taxonomy" id="2564100"/>
    <lineage>
        <taxon>Bacteria</taxon>
        <taxon>Bacillati</taxon>
        <taxon>Bacillota</taxon>
        <taxon>Bacilli</taxon>
        <taxon>Bacillales</taxon>
        <taxon>Paenibacillaceae</taxon>
        <taxon>Cohnella</taxon>
    </lineage>
</organism>
<dbReference type="InterPro" id="IPR001845">
    <property type="entry name" value="HTH_ArsR_DNA-bd_dom"/>
</dbReference>
<dbReference type="GO" id="GO:0003700">
    <property type="term" value="F:DNA-binding transcription factor activity"/>
    <property type="evidence" value="ECO:0007669"/>
    <property type="project" value="InterPro"/>
</dbReference>
<feature type="domain" description="HTH arsR-type" evidence="4">
    <location>
        <begin position="1"/>
        <end position="94"/>
    </location>
</feature>
<dbReference type="PROSITE" id="PS50987">
    <property type="entry name" value="HTH_ARSR_2"/>
    <property type="match status" value="1"/>
</dbReference>